<evidence type="ECO:0000313" key="1">
    <source>
        <dbReference type="EMBL" id="KAH7114217.1"/>
    </source>
</evidence>
<dbReference type="Proteomes" id="UP000700596">
    <property type="component" value="Unassembled WGS sequence"/>
</dbReference>
<reference evidence="1" key="1">
    <citation type="journal article" date="2021" name="Nat. Commun.">
        <title>Genetic determinants of endophytism in the Arabidopsis root mycobiome.</title>
        <authorList>
            <person name="Mesny F."/>
            <person name="Miyauchi S."/>
            <person name="Thiergart T."/>
            <person name="Pickel B."/>
            <person name="Atanasova L."/>
            <person name="Karlsson M."/>
            <person name="Huettel B."/>
            <person name="Barry K.W."/>
            <person name="Haridas S."/>
            <person name="Chen C."/>
            <person name="Bauer D."/>
            <person name="Andreopoulos W."/>
            <person name="Pangilinan J."/>
            <person name="LaButti K."/>
            <person name="Riley R."/>
            <person name="Lipzen A."/>
            <person name="Clum A."/>
            <person name="Drula E."/>
            <person name="Henrissat B."/>
            <person name="Kohler A."/>
            <person name="Grigoriev I.V."/>
            <person name="Martin F.M."/>
            <person name="Hacquard S."/>
        </authorList>
    </citation>
    <scope>NUCLEOTIDE SEQUENCE</scope>
    <source>
        <strain evidence="1">MPI-CAGE-CH-0243</strain>
    </source>
</reference>
<dbReference type="EMBL" id="JAGMWT010000017">
    <property type="protein sequence ID" value="KAH7114217.1"/>
    <property type="molecule type" value="Genomic_DNA"/>
</dbReference>
<evidence type="ECO:0000313" key="2">
    <source>
        <dbReference type="Proteomes" id="UP000700596"/>
    </source>
</evidence>
<dbReference type="OrthoDB" id="5412936at2759"/>
<protein>
    <recommendedName>
        <fullName evidence="3">GIY-YIG domain-containing protein</fullName>
    </recommendedName>
</protein>
<keyword evidence="2" id="KW-1185">Reference proteome</keyword>
<gene>
    <name evidence="1" type="ORF">B0J11DRAFT_496480</name>
</gene>
<accession>A0A9P9D850</accession>
<organism evidence="1 2">
    <name type="scientific">Dendryphion nanum</name>
    <dbReference type="NCBI Taxonomy" id="256645"/>
    <lineage>
        <taxon>Eukaryota</taxon>
        <taxon>Fungi</taxon>
        <taxon>Dikarya</taxon>
        <taxon>Ascomycota</taxon>
        <taxon>Pezizomycotina</taxon>
        <taxon>Dothideomycetes</taxon>
        <taxon>Pleosporomycetidae</taxon>
        <taxon>Pleosporales</taxon>
        <taxon>Torulaceae</taxon>
        <taxon>Dendryphion</taxon>
    </lineage>
</organism>
<evidence type="ECO:0008006" key="3">
    <source>
        <dbReference type="Google" id="ProtNLM"/>
    </source>
</evidence>
<name>A0A9P9D850_9PLEO</name>
<dbReference type="AlphaFoldDB" id="A0A9P9D850"/>
<comment type="caution">
    <text evidence="1">The sequence shown here is derived from an EMBL/GenBank/DDBJ whole genome shotgun (WGS) entry which is preliminary data.</text>
</comment>
<proteinExistence type="predicted"/>
<sequence>MQMYQTEAQKYNAFFSPGTPLYQIPSDLDIDNMAATLEAQSILSVLLLKLQEEGSKHEKRYGDWMKRGGPQLEEFLFRCLRREVLVYLQLGNGNVNSIKNIAGDLSSGGRAVYIHGILGLDKRSRVYIGQTNSLNKRLKQHWNFRYRRDNPSLHYHAMQHSLFDNFCVLATLPSPGSKGYQSLPGMDQPELVLNVLEMWCCLLFRTLPRQTLEFWLPEHLSKGAKLYKGSTTSMGLNIASPLDHGDNGSREWVDLMTSDDSLVLQYVKGNEEPKVEVKQEKFDEEIKPSLAEETDYSVDKNRGLPRLEFEVSINPVHLIGAAVLGLAVMRWVRGRR</sequence>